<organism evidence="5 6">
    <name type="scientific">Maudiozyma barnettii</name>
    <dbReference type="NCBI Taxonomy" id="61262"/>
    <lineage>
        <taxon>Eukaryota</taxon>
        <taxon>Fungi</taxon>
        <taxon>Dikarya</taxon>
        <taxon>Ascomycota</taxon>
        <taxon>Saccharomycotina</taxon>
        <taxon>Saccharomycetes</taxon>
        <taxon>Saccharomycetales</taxon>
        <taxon>Saccharomycetaceae</taxon>
        <taxon>Maudiozyma</taxon>
    </lineage>
</organism>
<dbReference type="PROSITE" id="PS51450">
    <property type="entry name" value="LRR"/>
    <property type="match status" value="3"/>
</dbReference>
<feature type="compositionally biased region" description="Low complexity" evidence="4">
    <location>
        <begin position="284"/>
        <end position="311"/>
    </location>
</feature>
<feature type="coiled-coil region" evidence="3">
    <location>
        <begin position="941"/>
        <end position="975"/>
    </location>
</feature>
<feature type="compositionally biased region" description="Polar residues" evidence="4">
    <location>
        <begin position="984"/>
        <end position="994"/>
    </location>
</feature>
<evidence type="ECO:0000256" key="1">
    <source>
        <dbReference type="ARBA" id="ARBA00022614"/>
    </source>
</evidence>
<dbReference type="RefSeq" id="XP_041406688.1">
    <property type="nucleotide sequence ID" value="XM_041550754.1"/>
</dbReference>
<feature type="compositionally biased region" description="Basic and acidic residues" evidence="4">
    <location>
        <begin position="746"/>
        <end position="760"/>
    </location>
</feature>
<evidence type="ECO:0000256" key="4">
    <source>
        <dbReference type="SAM" id="MobiDB-lite"/>
    </source>
</evidence>
<feature type="region of interest" description="Disordered" evidence="4">
    <location>
        <begin position="571"/>
        <end position="777"/>
    </location>
</feature>
<comment type="caution">
    <text evidence="5">The sequence shown here is derived from an EMBL/GenBank/DDBJ whole genome shotgun (WGS) entry which is preliminary data.</text>
</comment>
<evidence type="ECO:0000256" key="3">
    <source>
        <dbReference type="SAM" id="Coils"/>
    </source>
</evidence>
<feature type="compositionally biased region" description="Polar residues" evidence="4">
    <location>
        <begin position="625"/>
        <end position="652"/>
    </location>
</feature>
<dbReference type="EMBL" id="CAEFZW010000005">
    <property type="protein sequence ID" value="CAB4254844.1"/>
    <property type="molecule type" value="Genomic_DNA"/>
</dbReference>
<accession>A0A8H2ZGQ7</accession>
<feature type="compositionally biased region" description="Polar residues" evidence="4">
    <location>
        <begin position="723"/>
        <end position="745"/>
    </location>
</feature>
<feature type="compositionally biased region" description="Low complexity" evidence="4">
    <location>
        <begin position="213"/>
        <end position="226"/>
    </location>
</feature>
<feature type="region of interest" description="Disordered" evidence="4">
    <location>
        <begin position="208"/>
        <end position="331"/>
    </location>
</feature>
<feature type="compositionally biased region" description="Polar residues" evidence="4">
    <location>
        <begin position="238"/>
        <end position="275"/>
    </location>
</feature>
<feature type="compositionally biased region" description="Low complexity" evidence="4">
    <location>
        <begin position="674"/>
        <end position="689"/>
    </location>
</feature>
<dbReference type="PANTHER" id="PTHR45712">
    <property type="entry name" value="AGAP008170-PA"/>
    <property type="match status" value="1"/>
</dbReference>
<protein>
    <submittedName>
        <fullName evidence="5">Similar to Saccharomyces cerevisiae YOR353C SOG2 Key component of the RAM signaling network, required for proper cell morphogenesis and cell separation after mitosis</fullName>
    </submittedName>
</protein>
<keyword evidence="3" id="KW-0175">Coiled coil</keyword>
<sequence length="994" mass="111617">MPSVMNPTIDSNRKHSTDIPKLERLIAKELAKQESSGTSQSTIKLVGLDIKTITSDDIQQIQNVDRLSLRKNQLVALPKCFANLKNLRYLDLNSNNLRDIPHILQQCPQLEILDLSCNKIKTLPLDISSHWNQNLKVLSLKNNRLTSINDLRIILALPKLNVLEIEGNNIPKEELDMVQAYTPITTTIPKDEYWAVALRRYFEDHPERNILPNSSSNQQNNQDSSSKLSRASKRMGFINTTRNGSISSPLQHSPKNSSNEITNASYQPVDTIQPSRRTHHIGYNEDNNLKSNNSNINNSNSTNTLNVPTTSASTSMLSHSPNPSHGQTGSGTELYNHTKYNDYFKRLSILPEETMVNEETRISQAELVAACRKLLFGFTECQQAVRKIASFCKDASIAVNIVSLLYSVRTHIDNLVEILEQIENDESPSDQGLIKICVTIISSFKQIITVLHKNFTTFFEEDDLCFIRMFYMTLLCSYTEIYNAWSFISPEFHTRSSKQQRRKYPLKKEDSSSALSFVASSSYKPNPTNTSINEEKNPFEQNLANFNNSKHSIARVRSNTLQNKIVSNLPSTLAHTNSSNSDSSFNSSTIHELSSLNADPPNTQLKNMSASLTHNEGISRERSNDNSPSSQHNIHSQEMSRSTSINKVQMSDSVVERERSSSSSAGSTILRTASVSSQHVSMMKSSSSSIQVNKDAPFRNKTDVAGEPVTEQNDKSSSDIDRSQTTSGNEIDKNTNVGSVLVQRSDSIDKTMEVTERRSQDSSTHSNNQTTVEATTIGETEQNIDRQLYEMLINVTRMVSVVYDQLTNEISRIAMASTTGQQKLTDELLLRIRGLTDTCCQALDLSKTLNERLQLLVNDDPKIVEPYLSDNEKLITWENINAFLKSIISILGSTKVVMTDLPNLNEIRPHLASLAKITKDVTVILDLSSYKAVSVTASQLQKQQQVQIQQQQQLHQQQQQQLQQQQQQINSHTHVPLLTPQPVPNNGQNSYPFE</sequence>
<dbReference type="OrthoDB" id="1394818at2759"/>
<dbReference type="PANTHER" id="PTHR45712:SF22">
    <property type="entry name" value="INSULIN-LIKE GROWTH FACTOR-BINDING PROTEIN COMPLEX ACID LABILE SUBUNIT"/>
    <property type="match status" value="1"/>
</dbReference>
<dbReference type="Proteomes" id="UP000644660">
    <property type="component" value="Unassembled WGS sequence"/>
</dbReference>
<keyword evidence="2" id="KW-0677">Repeat</keyword>
<dbReference type="InterPro" id="IPR003591">
    <property type="entry name" value="Leu-rich_rpt_typical-subtyp"/>
</dbReference>
<dbReference type="GeneID" id="64857864"/>
<dbReference type="InterPro" id="IPR019487">
    <property type="entry name" value="RAM_signalling_pathway_SOG2"/>
</dbReference>
<feature type="region of interest" description="Disordered" evidence="4">
    <location>
        <begin position="975"/>
        <end position="994"/>
    </location>
</feature>
<evidence type="ECO:0000313" key="5">
    <source>
        <dbReference type="EMBL" id="CAB4254844.1"/>
    </source>
</evidence>
<dbReference type="InterPro" id="IPR001611">
    <property type="entry name" value="Leu-rich_rpt"/>
</dbReference>
<evidence type="ECO:0000256" key="2">
    <source>
        <dbReference type="ARBA" id="ARBA00022737"/>
    </source>
</evidence>
<keyword evidence="6" id="KW-1185">Reference proteome</keyword>
<feature type="compositionally biased region" description="Polar residues" evidence="4">
    <location>
        <begin position="761"/>
        <end position="777"/>
    </location>
</feature>
<proteinExistence type="predicted"/>
<dbReference type="Pfam" id="PF13855">
    <property type="entry name" value="LRR_8"/>
    <property type="match status" value="1"/>
</dbReference>
<feature type="compositionally biased region" description="Polar residues" evidence="4">
    <location>
        <begin position="589"/>
        <end position="616"/>
    </location>
</feature>
<dbReference type="SUPFAM" id="SSF52075">
    <property type="entry name" value="Outer arm dynein light chain 1"/>
    <property type="match status" value="1"/>
</dbReference>
<dbReference type="SMART" id="SM00369">
    <property type="entry name" value="LRR_TYP"/>
    <property type="match status" value="3"/>
</dbReference>
<feature type="compositionally biased region" description="Basic and acidic residues" evidence="4">
    <location>
        <begin position="712"/>
        <end position="722"/>
    </location>
</feature>
<dbReference type="Gene3D" id="3.80.10.10">
    <property type="entry name" value="Ribonuclease Inhibitor"/>
    <property type="match status" value="1"/>
</dbReference>
<dbReference type="Pfam" id="PF10428">
    <property type="entry name" value="SOG2"/>
    <property type="match status" value="1"/>
</dbReference>
<name>A0A8H2ZGQ7_9SACH</name>
<feature type="compositionally biased region" description="Polar residues" evidence="4">
    <location>
        <begin position="312"/>
        <end position="331"/>
    </location>
</feature>
<dbReference type="AlphaFoldDB" id="A0A8H2ZGQ7"/>
<dbReference type="InterPro" id="IPR050333">
    <property type="entry name" value="SLRP"/>
</dbReference>
<feature type="compositionally biased region" description="Low complexity" evidence="4">
    <location>
        <begin position="577"/>
        <end position="588"/>
    </location>
</feature>
<keyword evidence="1" id="KW-0433">Leucine-rich repeat</keyword>
<gene>
    <name evidence="5" type="ORF">KABA2_05S02508</name>
</gene>
<reference evidence="5 6" key="1">
    <citation type="submission" date="2020-05" db="EMBL/GenBank/DDBJ databases">
        <authorList>
            <person name="Casaregola S."/>
            <person name="Devillers H."/>
            <person name="Grondin C."/>
        </authorList>
    </citation>
    <scope>NUCLEOTIDE SEQUENCE [LARGE SCALE GENOMIC DNA]</scope>
    <source>
        <strain evidence="5 6">CLIB 1767</strain>
    </source>
</reference>
<evidence type="ECO:0000313" key="6">
    <source>
        <dbReference type="Proteomes" id="UP000644660"/>
    </source>
</evidence>
<dbReference type="InterPro" id="IPR032675">
    <property type="entry name" value="LRR_dom_sf"/>
</dbReference>